<proteinExistence type="predicted"/>
<evidence type="ECO:0000313" key="2">
    <source>
        <dbReference type="EMBL" id="MDW6005210.1"/>
    </source>
</evidence>
<gene>
    <name evidence="2" type="ORF">SBX37_20295</name>
    <name evidence="3" type="ORF">VIM7927_03913</name>
</gene>
<dbReference type="OrthoDB" id="9797060at2"/>
<reference evidence="3 4" key="1">
    <citation type="submission" date="2017-05" db="EMBL/GenBank/DDBJ databases">
        <authorList>
            <person name="Song R."/>
            <person name="Chenine A.L."/>
            <person name="Ruprecht R.M."/>
        </authorList>
    </citation>
    <scope>NUCLEOTIDE SEQUENCE [LARGE SCALE GENOMIC DNA]</scope>
    <source>
        <strain evidence="3 4">CECT 7927</strain>
    </source>
</reference>
<keyword evidence="3" id="KW-0503">Monooxygenase</keyword>
<dbReference type="InterPro" id="IPR011008">
    <property type="entry name" value="Dimeric_a/b-barrel"/>
</dbReference>
<dbReference type="Pfam" id="PF03992">
    <property type="entry name" value="ABM"/>
    <property type="match status" value="1"/>
</dbReference>
<dbReference type="EMBL" id="JAWRCO010000002">
    <property type="protein sequence ID" value="MDW6005210.1"/>
    <property type="molecule type" value="Genomic_DNA"/>
</dbReference>
<keyword evidence="2" id="KW-0560">Oxidoreductase</keyword>
<keyword evidence="5" id="KW-1185">Reference proteome</keyword>
<feature type="domain" description="ABM" evidence="1">
    <location>
        <begin position="2"/>
        <end position="91"/>
    </location>
</feature>
<dbReference type="EC" id="1.14.-.-" evidence="2"/>
<protein>
    <submittedName>
        <fullName evidence="3">Antibiotic biosynthesis monooxygenase</fullName>
        <ecNumber evidence="2">1.14.-.-</ecNumber>
    </submittedName>
</protein>
<dbReference type="Proteomes" id="UP000196125">
    <property type="component" value="Unassembled WGS sequence"/>
</dbReference>
<dbReference type="Gene3D" id="3.30.70.100">
    <property type="match status" value="1"/>
</dbReference>
<name>A0A1Y6J0H6_9VIBR</name>
<dbReference type="PANTHER" id="PTHR37811">
    <property type="entry name" value="BLL5343 PROTEIN"/>
    <property type="match status" value="1"/>
</dbReference>
<dbReference type="Proteomes" id="UP001283366">
    <property type="component" value="Unassembled WGS sequence"/>
</dbReference>
<evidence type="ECO:0000259" key="1">
    <source>
        <dbReference type="PROSITE" id="PS51725"/>
    </source>
</evidence>
<organism evidence="3 4">
    <name type="scientific">Vibrio mangrovi</name>
    <dbReference type="NCBI Taxonomy" id="474394"/>
    <lineage>
        <taxon>Bacteria</taxon>
        <taxon>Pseudomonadati</taxon>
        <taxon>Pseudomonadota</taxon>
        <taxon>Gammaproteobacteria</taxon>
        <taxon>Vibrionales</taxon>
        <taxon>Vibrionaceae</taxon>
        <taxon>Vibrio</taxon>
    </lineage>
</organism>
<dbReference type="PANTHER" id="PTHR37811:SF2">
    <property type="entry name" value="ABM DOMAIN-CONTAINING PROTEIN"/>
    <property type="match status" value="1"/>
</dbReference>
<reference evidence="2 5" key="2">
    <citation type="submission" date="2023-11" db="EMBL/GenBank/DDBJ databases">
        <title>Plant-associative lifestyle of Vibrio porteresiae and its evolutionary dynamics.</title>
        <authorList>
            <person name="Rameshkumar N."/>
            <person name="Kirti K."/>
        </authorList>
    </citation>
    <scope>NUCLEOTIDE SEQUENCE [LARGE SCALE GENOMIC DNA]</scope>
    <source>
        <strain evidence="2 5">MSSRF38</strain>
    </source>
</reference>
<evidence type="ECO:0000313" key="5">
    <source>
        <dbReference type="Proteomes" id="UP001283366"/>
    </source>
</evidence>
<dbReference type="GO" id="GO:0004497">
    <property type="term" value="F:monooxygenase activity"/>
    <property type="evidence" value="ECO:0007669"/>
    <property type="project" value="UniProtKB-KW"/>
</dbReference>
<dbReference type="InterPro" id="IPR052936">
    <property type="entry name" value="Jasmonate_Hydroxylase-like"/>
</dbReference>
<dbReference type="EMBL" id="FXXI01000011">
    <property type="protein sequence ID" value="SMS02580.1"/>
    <property type="molecule type" value="Genomic_DNA"/>
</dbReference>
<dbReference type="PROSITE" id="PS51725">
    <property type="entry name" value="ABM"/>
    <property type="match status" value="1"/>
</dbReference>
<sequence length="101" mass="11913">MIAVLFEVEAIPGKKMRYFQLAEQLRPLLADIDGFISVERFQSTTNPEKFISLSWWSHEQAIKQWKQNIQHQLAQNEGKETIFSSYKIRILNLTREYGPNQ</sequence>
<evidence type="ECO:0000313" key="4">
    <source>
        <dbReference type="Proteomes" id="UP000196125"/>
    </source>
</evidence>
<accession>A0A1Y6J0H6</accession>
<dbReference type="InterPro" id="IPR007138">
    <property type="entry name" value="ABM_dom"/>
</dbReference>
<dbReference type="RefSeq" id="WP_087482591.1">
    <property type="nucleotide sequence ID" value="NZ_AP024884.1"/>
</dbReference>
<dbReference type="SUPFAM" id="SSF54909">
    <property type="entry name" value="Dimeric alpha+beta barrel"/>
    <property type="match status" value="1"/>
</dbReference>
<dbReference type="AlphaFoldDB" id="A0A1Y6J0H6"/>
<evidence type="ECO:0000313" key="3">
    <source>
        <dbReference type="EMBL" id="SMS02580.1"/>
    </source>
</evidence>